<dbReference type="PANTHER" id="PTHR30616">
    <property type="entry name" value="UNCHARACTERIZED PROTEIN YFIH"/>
    <property type="match status" value="1"/>
</dbReference>
<keyword evidence="6" id="KW-0862">Zinc</keyword>
<comment type="catalytic activity">
    <reaction evidence="7">
        <text>adenosine + H2O + H(+) = inosine + NH4(+)</text>
        <dbReference type="Rhea" id="RHEA:24408"/>
        <dbReference type="ChEBI" id="CHEBI:15377"/>
        <dbReference type="ChEBI" id="CHEBI:15378"/>
        <dbReference type="ChEBI" id="CHEBI:16335"/>
        <dbReference type="ChEBI" id="CHEBI:17596"/>
        <dbReference type="ChEBI" id="CHEBI:28938"/>
        <dbReference type="EC" id="3.5.4.4"/>
    </reaction>
    <physiologicalReaction direction="left-to-right" evidence="7">
        <dbReference type="Rhea" id="RHEA:24409"/>
    </physiologicalReaction>
</comment>
<evidence type="ECO:0000256" key="1">
    <source>
        <dbReference type="ARBA" id="ARBA00000553"/>
    </source>
</evidence>
<name>H5SKL9_9ZZZZ</name>
<evidence type="ECO:0000256" key="6">
    <source>
        <dbReference type="ARBA" id="ARBA00022833"/>
    </source>
</evidence>
<comment type="catalytic activity">
    <reaction evidence="1">
        <text>inosine + phosphate = alpha-D-ribose 1-phosphate + hypoxanthine</text>
        <dbReference type="Rhea" id="RHEA:27646"/>
        <dbReference type="ChEBI" id="CHEBI:17368"/>
        <dbReference type="ChEBI" id="CHEBI:17596"/>
        <dbReference type="ChEBI" id="CHEBI:43474"/>
        <dbReference type="ChEBI" id="CHEBI:57720"/>
        <dbReference type="EC" id="2.4.2.1"/>
    </reaction>
    <physiologicalReaction direction="left-to-right" evidence="1">
        <dbReference type="Rhea" id="RHEA:27647"/>
    </physiologicalReaction>
</comment>
<dbReference type="InterPro" id="IPR011324">
    <property type="entry name" value="Cytotoxic_necrot_fac-like_cat"/>
</dbReference>
<comment type="catalytic activity">
    <reaction evidence="8">
        <text>adenosine + phosphate = alpha-D-ribose 1-phosphate + adenine</text>
        <dbReference type="Rhea" id="RHEA:27642"/>
        <dbReference type="ChEBI" id="CHEBI:16335"/>
        <dbReference type="ChEBI" id="CHEBI:16708"/>
        <dbReference type="ChEBI" id="CHEBI:43474"/>
        <dbReference type="ChEBI" id="CHEBI:57720"/>
        <dbReference type="EC" id="2.4.2.1"/>
    </reaction>
    <physiologicalReaction direction="left-to-right" evidence="8">
        <dbReference type="Rhea" id="RHEA:27643"/>
    </physiologicalReaction>
</comment>
<dbReference type="PANTHER" id="PTHR30616:SF2">
    <property type="entry name" value="PURINE NUCLEOSIDE PHOSPHORYLASE LACC1"/>
    <property type="match status" value="1"/>
</dbReference>
<dbReference type="GO" id="GO:0017061">
    <property type="term" value="F:S-methyl-5-thioadenosine phosphorylase activity"/>
    <property type="evidence" value="ECO:0007669"/>
    <property type="project" value="UniProtKB-EC"/>
</dbReference>
<dbReference type="SUPFAM" id="SSF64438">
    <property type="entry name" value="CNF1/YfiH-like putative cysteine hydrolases"/>
    <property type="match status" value="1"/>
</dbReference>
<accession>H5SKL9</accession>
<keyword evidence="5" id="KW-0378">Hydrolase</keyword>
<dbReference type="Gene3D" id="3.60.140.10">
    <property type="entry name" value="CNF1/YfiH-like putative cysteine hydrolases"/>
    <property type="match status" value="1"/>
</dbReference>
<dbReference type="CDD" id="cd16833">
    <property type="entry name" value="YfiH"/>
    <property type="match status" value="1"/>
</dbReference>
<reference evidence="10" key="2">
    <citation type="journal article" date="2012" name="PLoS ONE">
        <title>A Deeply Branching Thermophilic Bacterium with an Ancient Acetyl-CoA Pathway Dominates a Subsurface Ecosystem.</title>
        <authorList>
            <person name="Takami H."/>
            <person name="Noguchi H."/>
            <person name="Takaki Y."/>
            <person name="Uchiyama I."/>
            <person name="Toyoda A."/>
            <person name="Nishi S."/>
            <person name="Chee G.-J."/>
            <person name="Arai W."/>
            <person name="Nunoura T."/>
            <person name="Itoh T."/>
            <person name="Hattori M."/>
            <person name="Takai K."/>
        </authorList>
    </citation>
    <scope>NUCLEOTIDE SEQUENCE</scope>
</reference>
<evidence type="ECO:0000256" key="2">
    <source>
        <dbReference type="ARBA" id="ARBA00007353"/>
    </source>
</evidence>
<evidence type="ECO:0000313" key="10">
    <source>
        <dbReference type="EMBL" id="BAL56705.1"/>
    </source>
</evidence>
<reference evidence="10" key="1">
    <citation type="journal article" date="2005" name="Environ. Microbiol.">
        <title>Genetic and functional properties of uncultivated thermophilic crenarchaeotes from a subsurface gold mine as revealed by analysis of genome fragments.</title>
        <authorList>
            <person name="Nunoura T."/>
            <person name="Hirayama H."/>
            <person name="Takami H."/>
            <person name="Oida H."/>
            <person name="Nishi S."/>
            <person name="Shimamura S."/>
            <person name="Suzuki Y."/>
            <person name="Inagaki F."/>
            <person name="Takai K."/>
            <person name="Nealson K.H."/>
            <person name="Horikoshi K."/>
        </authorList>
    </citation>
    <scope>NUCLEOTIDE SEQUENCE</scope>
</reference>
<evidence type="ECO:0000256" key="3">
    <source>
        <dbReference type="ARBA" id="ARBA00022679"/>
    </source>
</evidence>
<organism evidence="10">
    <name type="scientific">uncultured prokaryote</name>
    <dbReference type="NCBI Taxonomy" id="198431"/>
    <lineage>
        <taxon>unclassified sequences</taxon>
        <taxon>environmental samples</taxon>
    </lineage>
</organism>
<protein>
    <submittedName>
        <fullName evidence="10">Hypothetical conserved protein</fullName>
    </submittedName>
</protein>
<evidence type="ECO:0000256" key="8">
    <source>
        <dbReference type="ARBA" id="ARBA00048968"/>
    </source>
</evidence>
<gene>
    <name evidence="10" type="ORF">HGMM_F42E07C07</name>
</gene>
<sequence>MRGPDVGPAFRVDWVRGLPVLRARVLEVPGFRHAFTTRHYPARDHEVLRDLDFDPQRVVEAEQVHGGAVVPVDGTAGGRVTGADGLWTDRPGLVLRVRSADCLPVLVADPRTGRVAAVHAGWRGLSAGILSRAVQALCEAGSQPEDLRCAVGPSVGPCCYEVDEPVRRALGDWPGAFRPGRPGRWQLDLREVARAQLLSAGVLPGHVGVCTACTACEPEWFYSYRREGRTGRLWALVSRM</sequence>
<evidence type="ECO:0000256" key="5">
    <source>
        <dbReference type="ARBA" id="ARBA00022801"/>
    </source>
</evidence>
<dbReference type="EMBL" id="AP011756">
    <property type="protein sequence ID" value="BAL56705.1"/>
    <property type="molecule type" value="Genomic_DNA"/>
</dbReference>
<evidence type="ECO:0000256" key="4">
    <source>
        <dbReference type="ARBA" id="ARBA00022723"/>
    </source>
</evidence>
<evidence type="ECO:0000256" key="9">
    <source>
        <dbReference type="ARBA" id="ARBA00049893"/>
    </source>
</evidence>
<dbReference type="Pfam" id="PF02578">
    <property type="entry name" value="Cu-oxidase_4"/>
    <property type="match status" value="1"/>
</dbReference>
<proteinExistence type="inferred from homology"/>
<keyword evidence="4" id="KW-0479">Metal-binding</keyword>
<dbReference type="AlphaFoldDB" id="H5SKL9"/>
<dbReference type="GO" id="GO:0016787">
    <property type="term" value="F:hydrolase activity"/>
    <property type="evidence" value="ECO:0007669"/>
    <property type="project" value="UniProtKB-KW"/>
</dbReference>
<comment type="catalytic activity">
    <reaction evidence="9">
        <text>S-methyl-5'-thioadenosine + phosphate = 5-(methylsulfanyl)-alpha-D-ribose 1-phosphate + adenine</text>
        <dbReference type="Rhea" id="RHEA:11852"/>
        <dbReference type="ChEBI" id="CHEBI:16708"/>
        <dbReference type="ChEBI" id="CHEBI:17509"/>
        <dbReference type="ChEBI" id="CHEBI:43474"/>
        <dbReference type="ChEBI" id="CHEBI:58533"/>
        <dbReference type="EC" id="2.4.2.28"/>
    </reaction>
    <physiologicalReaction direction="left-to-right" evidence="9">
        <dbReference type="Rhea" id="RHEA:11853"/>
    </physiologicalReaction>
</comment>
<keyword evidence="3" id="KW-0808">Transferase</keyword>
<dbReference type="NCBIfam" id="TIGR00726">
    <property type="entry name" value="peptidoglycan editing factor PgeF"/>
    <property type="match status" value="1"/>
</dbReference>
<comment type="similarity">
    <text evidence="2">Belongs to the purine nucleoside phosphorylase YfiH/LACC1 family.</text>
</comment>
<dbReference type="GO" id="GO:0005507">
    <property type="term" value="F:copper ion binding"/>
    <property type="evidence" value="ECO:0007669"/>
    <property type="project" value="TreeGrafter"/>
</dbReference>
<dbReference type="InterPro" id="IPR003730">
    <property type="entry name" value="Cu_polyphenol_OxRdtase"/>
</dbReference>
<dbReference type="InterPro" id="IPR038371">
    <property type="entry name" value="Cu_polyphenol_OxRdtase_sf"/>
</dbReference>
<evidence type="ECO:0000256" key="7">
    <source>
        <dbReference type="ARBA" id="ARBA00047989"/>
    </source>
</evidence>